<keyword evidence="1" id="KW-0479">Metal-binding</keyword>
<evidence type="ECO:0000256" key="3">
    <source>
        <dbReference type="ARBA" id="ARBA00022833"/>
    </source>
</evidence>
<keyword evidence="2 4" id="KW-0863">Zinc-finger</keyword>
<reference evidence="6 7" key="1">
    <citation type="journal article" date="2017" name="Curr. Biol.">
        <title>Genome architecture and evolution of a unichromosomal asexual nematode.</title>
        <authorList>
            <person name="Fradin H."/>
            <person name="Zegar C."/>
            <person name="Gutwein M."/>
            <person name="Lucas J."/>
            <person name="Kovtun M."/>
            <person name="Corcoran D."/>
            <person name="Baugh L.R."/>
            <person name="Kiontke K."/>
            <person name="Gunsalus K."/>
            <person name="Fitch D.H."/>
            <person name="Piano F."/>
        </authorList>
    </citation>
    <scope>NUCLEOTIDE SEQUENCE [LARGE SCALE GENOMIC DNA]</scope>
    <source>
        <strain evidence="6">PF1309</strain>
    </source>
</reference>
<dbReference type="Pfam" id="PF13923">
    <property type="entry name" value="zf-C3HC4_2"/>
    <property type="match status" value="1"/>
</dbReference>
<feature type="domain" description="RING-type" evidence="5">
    <location>
        <begin position="114"/>
        <end position="153"/>
    </location>
</feature>
<name>A0A2A2KKA0_9BILA</name>
<dbReference type="AlphaFoldDB" id="A0A2A2KKA0"/>
<dbReference type="InterPro" id="IPR013083">
    <property type="entry name" value="Znf_RING/FYVE/PHD"/>
</dbReference>
<comment type="caution">
    <text evidence="6">The sequence shown here is derived from an EMBL/GenBank/DDBJ whole genome shotgun (WGS) entry which is preliminary data.</text>
</comment>
<dbReference type="InterPro" id="IPR001841">
    <property type="entry name" value="Znf_RING"/>
</dbReference>
<gene>
    <name evidence="6" type="ORF">WR25_09378</name>
</gene>
<dbReference type="GO" id="GO:0008270">
    <property type="term" value="F:zinc ion binding"/>
    <property type="evidence" value="ECO:0007669"/>
    <property type="project" value="UniProtKB-KW"/>
</dbReference>
<protein>
    <recommendedName>
        <fullName evidence="5">RING-type domain-containing protein</fullName>
    </recommendedName>
</protein>
<proteinExistence type="predicted"/>
<dbReference type="PANTHER" id="PTHR46016:SF1">
    <property type="entry name" value="RING-TYPE DOMAIN-CONTAINING PROTEIN"/>
    <property type="match status" value="1"/>
</dbReference>
<dbReference type="SUPFAM" id="SSF57850">
    <property type="entry name" value="RING/U-box"/>
    <property type="match status" value="1"/>
</dbReference>
<evidence type="ECO:0000256" key="2">
    <source>
        <dbReference type="ARBA" id="ARBA00022771"/>
    </source>
</evidence>
<dbReference type="PANTHER" id="PTHR46016">
    <property type="entry name" value="ZINC FINGER, RING/FYVE/PHD-TYPE"/>
    <property type="match status" value="1"/>
</dbReference>
<dbReference type="GO" id="GO:0006511">
    <property type="term" value="P:ubiquitin-dependent protein catabolic process"/>
    <property type="evidence" value="ECO:0007669"/>
    <property type="project" value="TreeGrafter"/>
</dbReference>
<dbReference type="InterPro" id="IPR051438">
    <property type="entry name" value="RNF_E3_ubiq-protein_ligase"/>
</dbReference>
<organism evidence="6 7">
    <name type="scientific">Diploscapter pachys</name>
    <dbReference type="NCBI Taxonomy" id="2018661"/>
    <lineage>
        <taxon>Eukaryota</taxon>
        <taxon>Metazoa</taxon>
        <taxon>Ecdysozoa</taxon>
        <taxon>Nematoda</taxon>
        <taxon>Chromadorea</taxon>
        <taxon>Rhabditida</taxon>
        <taxon>Rhabditina</taxon>
        <taxon>Rhabditomorpha</taxon>
        <taxon>Rhabditoidea</taxon>
        <taxon>Rhabditidae</taxon>
        <taxon>Diploscapter</taxon>
    </lineage>
</organism>
<dbReference type="STRING" id="2018661.A0A2A2KKA0"/>
<dbReference type="OrthoDB" id="1630758at2759"/>
<dbReference type="SMART" id="SM00184">
    <property type="entry name" value="RING"/>
    <property type="match status" value="1"/>
</dbReference>
<dbReference type="PROSITE" id="PS50089">
    <property type="entry name" value="ZF_RING_2"/>
    <property type="match status" value="1"/>
</dbReference>
<accession>A0A2A2KKA0</accession>
<dbReference type="GO" id="GO:0061630">
    <property type="term" value="F:ubiquitin protein ligase activity"/>
    <property type="evidence" value="ECO:0007669"/>
    <property type="project" value="TreeGrafter"/>
</dbReference>
<evidence type="ECO:0000313" key="7">
    <source>
        <dbReference type="Proteomes" id="UP000218231"/>
    </source>
</evidence>
<evidence type="ECO:0000313" key="6">
    <source>
        <dbReference type="EMBL" id="PAV74298.1"/>
    </source>
</evidence>
<keyword evidence="7" id="KW-1185">Reference proteome</keyword>
<dbReference type="PROSITE" id="PS00518">
    <property type="entry name" value="ZF_RING_1"/>
    <property type="match status" value="1"/>
</dbReference>
<keyword evidence="3" id="KW-0862">Zinc</keyword>
<sequence>MCDNRFQTNGEQPQQSIGRMILRARRRIIRYDQFLQDDDSIIVPRTNRRSNDSKVGDTIKIERCGRKKTNVAVVKTEDEQVVVKKEEDKENLMASEMKKRQMSIAEYLENKLDCPICYNVLHDPIQSDACRHVLCSYCYYESLTRRKICPICKKLVRRLVKPATIVSQMIEDCLEMDPGVRLPMEEIARRNQRVTELKAQFERRHPPAHNQPAPPQRHPHRVPVFIDLAAENERQIETVPITRPIPVDHFYRQHLGINPQVAQNQINMQAFLNFHLNGNNNRPFGDFSFQQ</sequence>
<dbReference type="GO" id="GO:0000209">
    <property type="term" value="P:protein polyubiquitination"/>
    <property type="evidence" value="ECO:0007669"/>
    <property type="project" value="TreeGrafter"/>
</dbReference>
<evidence type="ECO:0000256" key="1">
    <source>
        <dbReference type="ARBA" id="ARBA00022723"/>
    </source>
</evidence>
<evidence type="ECO:0000256" key="4">
    <source>
        <dbReference type="PROSITE-ProRule" id="PRU00175"/>
    </source>
</evidence>
<dbReference type="Gene3D" id="3.30.40.10">
    <property type="entry name" value="Zinc/RING finger domain, C3HC4 (zinc finger)"/>
    <property type="match status" value="1"/>
</dbReference>
<dbReference type="InterPro" id="IPR017907">
    <property type="entry name" value="Znf_RING_CS"/>
</dbReference>
<dbReference type="EMBL" id="LIAE01008361">
    <property type="protein sequence ID" value="PAV74298.1"/>
    <property type="molecule type" value="Genomic_DNA"/>
</dbReference>
<dbReference type="Proteomes" id="UP000218231">
    <property type="component" value="Unassembled WGS sequence"/>
</dbReference>
<evidence type="ECO:0000259" key="5">
    <source>
        <dbReference type="PROSITE" id="PS50089"/>
    </source>
</evidence>